<reference evidence="3 4" key="1">
    <citation type="submission" date="2018-12" db="EMBL/GenBank/DDBJ databases">
        <title>Draft genome sequence of Xylaria grammica IHI A82.</title>
        <authorList>
            <person name="Buettner E."/>
            <person name="Kellner H."/>
        </authorList>
    </citation>
    <scope>NUCLEOTIDE SEQUENCE [LARGE SCALE GENOMIC DNA]</scope>
    <source>
        <strain evidence="3 4">IHI A82</strain>
    </source>
</reference>
<dbReference type="Gene3D" id="1.10.600.10">
    <property type="entry name" value="Farnesyl Diphosphate Synthase"/>
    <property type="match status" value="1"/>
</dbReference>
<dbReference type="InterPro" id="IPR024652">
    <property type="entry name" value="Trichodiene_synth"/>
</dbReference>
<accession>A0A439DAJ3</accession>
<evidence type="ECO:0000256" key="2">
    <source>
        <dbReference type="ARBA" id="ARBA00023239"/>
    </source>
</evidence>
<dbReference type="SUPFAM" id="SSF48576">
    <property type="entry name" value="Terpenoid synthases"/>
    <property type="match status" value="1"/>
</dbReference>
<evidence type="ECO:0000256" key="1">
    <source>
        <dbReference type="ARBA" id="ARBA00007946"/>
    </source>
</evidence>
<protein>
    <recommendedName>
        <fullName evidence="5">Terpene synthase</fullName>
    </recommendedName>
</protein>
<name>A0A439DAJ3_9PEZI</name>
<comment type="caution">
    <text evidence="3">The sequence shown here is derived from an EMBL/GenBank/DDBJ whole genome shotgun (WGS) entry which is preliminary data.</text>
</comment>
<dbReference type="SFLD" id="SFLDG01021">
    <property type="entry name" value="Trichodiene_Synthase_Like"/>
    <property type="match status" value="1"/>
</dbReference>
<keyword evidence="4" id="KW-1185">Reference proteome</keyword>
<dbReference type="Pfam" id="PF06330">
    <property type="entry name" value="TRI5"/>
    <property type="match status" value="1"/>
</dbReference>
<dbReference type="STRING" id="363999.A0A439DAJ3"/>
<proteinExistence type="inferred from homology"/>
<dbReference type="GO" id="GO:0016838">
    <property type="term" value="F:carbon-oxygen lyase activity, acting on phosphates"/>
    <property type="evidence" value="ECO:0007669"/>
    <property type="project" value="InterPro"/>
</dbReference>
<dbReference type="EMBL" id="RYZI01000080">
    <property type="protein sequence ID" value="RWA11430.1"/>
    <property type="molecule type" value="Genomic_DNA"/>
</dbReference>
<dbReference type="InterPro" id="IPR008949">
    <property type="entry name" value="Isoprenoid_synthase_dom_sf"/>
</dbReference>
<dbReference type="AlphaFoldDB" id="A0A439DAJ3"/>
<organism evidence="3 4">
    <name type="scientific">Xylaria grammica</name>
    <dbReference type="NCBI Taxonomy" id="363999"/>
    <lineage>
        <taxon>Eukaryota</taxon>
        <taxon>Fungi</taxon>
        <taxon>Dikarya</taxon>
        <taxon>Ascomycota</taxon>
        <taxon>Pezizomycotina</taxon>
        <taxon>Sordariomycetes</taxon>
        <taxon>Xylariomycetidae</taxon>
        <taxon>Xylariales</taxon>
        <taxon>Xylariaceae</taxon>
        <taxon>Xylaria</taxon>
    </lineage>
</organism>
<evidence type="ECO:0000313" key="3">
    <source>
        <dbReference type="EMBL" id="RWA11430.1"/>
    </source>
</evidence>
<keyword evidence="2" id="KW-0456">Lyase</keyword>
<dbReference type="Proteomes" id="UP000286045">
    <property type="component" value="Unassembled WGS sequence"/>
</dbReference>
<evidence type="ECO:0000313" key="4">
    <source>
        <dbReference type="Proteomes" id="UP000286045"/>
    </source>
</evidence>
<comment type="similarity">
    <text evidence="1">Belongs to the trichodiene synthase family.</text>
</comment>
<dbReference type="SFLD" id="SFLDS00005">
    <property type="entry name" value="Isoprenoid_Synthase_Type_I"/>
    <property type="match status" value="1"/>
</dbReference>
<sequence length="345" mass="38941">MTSTSSTPETDRLTAAVRPICVSMLEELQYEGTPRPSDEAVESLLALMHKRAVQMAVPLDTPISSKGFWLGFSEGLLPHIGHPVEVQAYIGLATWLVVQYDDVVGQKGQMQEEAGRFHERFFRGERQPNALLESIAELIREAPEHFDPVLSTLLQTSMLHFLTSNLLEQRSEFKTLRVTKEGQKFPYYFRSMSGMDVAYAVFCYPKAIYPDIGFFIEAIPDMAKFINISNDVLSFYKEEVGGDKRNYINNRAICEGRDVLEVLELVKSDALGCAMRVRHILEGRGKYAKSWEDSVRGYVAMHTTNPRYRLSELSLGEEHPLAAFKAGIEASAEPLVYTHVLHEGR</sequence>
<gene>
    <name evidence="3" type="ORF">EKO27_g3659</name>
</gene>
<evidence type="ECO:0008006" key="5">
    <source>
        <dbReference type="Google" id="ProtNLM"/>
    </source>
</evidence>